<reference evidence="1 2" key="1">
    <citation type="submission" date="2024-02" db="EMBL/GenBank/DDBJ databases">
        <title>de novo genome assembly of Solanum bulbocastanum strain 11H21.</title>
        <authorList>
            <person name="Hosaka A.J."/>
        </authorList>
    </citation>
    <scope>NUCLEOTIDE SEQUENCE [LARGE SCALE GENOMIC DNA]</scope>
    <source>
        <tissue evidence="1">Young leaves</tissue>
    </source>
</reference>
<keyword evidence="2" id="KW-1185">Reference proteome</keyword>
<organism evidence="1 2">
    <name type="scientific">Solanum bulbocastanum</name>
    <name type="common">Wild potato</name>
    <dbReference type="NCBI Taxonomy" id="147425"/>
    <lineage>
        <taxon>Eukaryota</taxon>
        <taxon>Viridiplantae</taxon>
        <taxon>Streptophyta</taxon>
        <taxon>Embryophyta</taxon>
        <taxon>Tracheophyta</taxon>
        <taxon>Spermatophyta</taxon>
        <taxon>Magnoliopsida</taxon>
        <taxon>eudicotyledons</taxon>
        <taxon>Gunneridae</taxon>
        <taxon>Pentapetalae</taxon>
        <taxon>asterids</taxon>
        <taxon>lamiids</taxon>
        <taxon>Solanales</taxon>
        <taxon>Solanaceae</taxon>
        <taxon>Solanoideae</taxon>
        <taxon>Solaneae</taxon>
        <taxon>Solanum</taxon>
    </lineage>
</organism>
<dbReference type="EMBL" id="JBANQN010000001">
    <property type="protein sequence ID" value="KAK6805361.1"/>
    <property type="molecule type" value="Genomic_DNA"/>
</dbReference>
<sequence>MEGLPEITNSAGTENLNNQYTVLSVIPGVLHFVGDSLVPNTIDKNCPRVPKFSNRPKLMDKRCDKSSFLLSVPNNHCLICRYQFKIYLLYDLTLEPSKTSVEFKAASHNLESFSPWMRFSRISEPLNWCIPLVESLRISASGPYFSTSPTLREKWPHPMDDVFPANLLSAICKSHSASGPYSSTIPTLREKWLMQFLSLVNKVNETKVQGEDLYNIYNLTGLK</sequence>
<evidence type="ECO:0000313" key="2">
    <source>
        <dbReference type="Proteomes" id="UP001371456"/>
    </source>
</evidence>
<protein>
    <submittedName>
        <fullName evidence="1">Uncharacterized protein</fullName>
    </submittedName>
</protein>
<name>A0AAN8UGW9_SOLBU</name>
<accession>A0AAN8UGW9</accession>
<evidence type="ECO:0000313" key="1">
    <source>
        <dbReference type="EMBL" id="KAK6805361.1"/>
    </source>
</evidence>
<gene>
    <name evidence="1" type="ORF">RDI58_003146</name>
</gene>
<dbReference type="AlphaFoldDB" id="A0AAN8UGW9"/>
<comment type="caution">
    <text evidence="1">The sequence shown here is derived from an EMBL/GenBank/DDBJ whole genome shotgun (WGS) entry which is preliminary data.</text>
</comment>
<proteinExistence type="predicted"/>
<dbReference type="Proteomes" id="UP001371456">
    <property type="component" value="Unassembled WGS sequence"/>
</dbReference>